<sequence>MSKKIEQNGDSIGKRAGNRKHSHKKMMWVILVVVAVLVIGLIGVLLMKHHSDAKQAELKTELASVRSESKAKQSESVKAASASRVSAKQAKKAAESSQAAADSASASSDAQKQADQSSRAETKKSQAATGSIKNAIQKYFTAYQIFVVTEKTDKQRAQEMGKYATSSAVEDLITKRQQNQADQASVKGTYSWTRPMQITRNGGQSYTVVLYYTLVVNHNSSKYKDTYSVETNGKELTHVKQESAEAL</sequence>
<proteinExistence type="predicted"/>
<dbReference type="PATRIC" id="fig|616990.3.peg.2101"/>
<organism evidence="3 4">
    <name type="scientific">Levilactobacillus paucivorans</name>
    <dbReference type="NCBI Taxonomy" id="616990"/>
    <lineage>
        <taxon>Bacteria</taxon>
        <taxon>Bacillati</taxon>
        <taxon>Bacillota</taxon>
        <taxon>Bacilli</taxon>
        <taxon>Lactobacillales</taxon>
        <taxon>Lactobacillaceae</taxon>
        <taxon>Levilactobacillus</taxon>
    </lineage>
</organism>
<reference evidence="3 4" key="1">
    <citation type="journal article" date="2015" name="Genome Announc.">
        <title>Expanding the biotechnology potential of lactobacilli through comparative genomics of 213 strains and associated genera.</title>
        <authorList>
            <person name="Sun Z."/>
            <person name="Harris H.M."/>
            <person name="McCann A."/>
            <person name="Guo C."/>
            <person name="Argimon S."/>
            <person name="Zhang W."/>
            <person name="Yang X."/>
            <person name="Jeffery I.B."/>
            <person name="Cooney J.C."/>
            <person name="Kagawa T.F."/>
            <person name="Liu W."/>
            <person name="Song Y."/>
            <person name="Salvetti E."/>
            <person name="Wrobel A."/>
            <person name="Rasinkangas P."/>
            <person name="Parkhill J."/>
            <person name="Rea M.C."/>
            <person name="O'Sullivan O."/>
            <person name="Ritari J."/>
            <person name="Douillard F.P."/>
            <person name="Paul Ross R."/>
            <person name="Yang R."/>
            <person name="Briner A.E."/>
            <person name="Felis G.E."/>
            <person name="de Vos W.M."/>
            <person name="Barrangou R."/>
            <person name="Klaenhammer T.R."/>
            <person name="Caufield P.W."/>
            <person name="Cui Y."/>
            <person name="Zhang H."/>
            <person name="O'Toole P.W."/>
        </authorList>
    </citation>
    <scope>NUCLEOTIDE SEQUENCE [LARGE SCALE GENOMIC DNA]</scope>
    <source>
        <strain evidence="3 4">DSM 22467</strain>
    </source>
</reference>
<keyword evidence="2" id="KW-0812">Transmembrane</keyword>
<keyword evidence="4" id="KW-1185">Reference proteome</keyword>
<keyword evidence="2" id="KW-0472">Membrane</keyword>
<feature type="compositionally biased region" description="Low complexity" evidence="1">
    <location>
        <begin position="95"/>
        <end position="117"/>
    </location>
</feature>
<dbReference type="AlphaFoldDB" id="A0A0R2LW40"/>
<evidence type="ECO:0000313" key="4">
    <source>
        <dbReference type="Proteomes" id="UP000051906"/>
    </source>
</evidence>
<feature type="transmembrane region" description="Helical" evidence="2">
    <location>
        <begin position="28"/>
        <end position="47"/>
    </location>
</feature>
<evidence type="ECO:0000256" key="2">
    <source>
        <dbReference type="SAM" id="Phobius"/>
    </source>
</evidence>
<feature type="region of interest" description="Disordered" evidence="1">
    <location>
        <begin position="64"/>
        <end position="127"/>
    </location>
</feature>
<protein>
    <submittedName>
        <fullName evidence="3">Uncharacterized protein</fullName>
    </submittedName>
</protein>
<gene>
    <name evidence="3" type="ORF">IV54_GL001988</name>
</gene>
<name>A0A0R2LW40_9LACO</name>
<keyword evidence="2" id="KW-1133">Transmembrane helix</keyword>
<dbReference type="OrthoDB" id="9827723at2"/>
<evidence type="ECO:0000313" key="3">
    <source>
        <dbReference type="EMBL" id="KRO03824.1"/>
    </source>
</evidence>
<evidence type="ECO:0000256" key="1">
    <source>
        <dbReference type="SAM" id="MobiDB-lite"/>
    </source>
</evidence>
<dbReference type="Proteomes" id="UP000051906">
    <property type="component" value="Unassembled WGS sequence"/>
</dbReference>
<feature type="region of interest" description="Disordered" evidence="1">
    <location>
        <begin position="1"/>
        <end position="20"/>
    </location>
</feature>
<comment type="caution">
    <text evidence="3">The sequence shown here is derived from an EMBL/GenBank/DDBJ whole genome shotgun (WGS) entry which is preliminary data.</text>
</comment>
<feature type="compositionally biased region" description="Low complexity" evidence="1">
    <location>
        <begin position="76"/>
        <end position="88"/>
    </location>
</feature>
<dbReference type="RefSeq" id="WP_057878436.1">
    <property type="nucleotide sequence ID" value="NZ_JQCA01000053.1"/>
</dbReference>
<dbReference type="EMBL" id="JQCA01000053">
    <property type="protein sequence ID" value="KRO03824.1"/>
    <property type="molecule type" value="Genomic_DNA"/>
</dbReference>
<accession>A0A0R2LW40</accession>